<dbReference type="Pfam" id="PF15259">
    <property type="entry name" value="GTSE1_N"/>
    <property type="match status" value="1"/>
</dbReference>
<feature type="region of interest" description="Disordered" evidence="5">
    <location>
        <begin position="148"/>
        <end position="168"/>
    </location>
</feature>
<feature type="compositionally biased region" description="Low complexity" evidence="5">
    <location>
        <begin position="534"/>
        <end position="553"/>
    </location>
</feature>
<keyword evidence="4" id="KW-0206">Cytoskeleton</keyword>
<evidence type="ECO:0000256" key="2">
    <source>
        <dbReference type="ARBA" id="ARBA00022490"/>
    </source>
</evidence>
<evidence type="ECO:0000256" key="1">
    <source>
        <dbReference type="ARBA" id="ARBA00004245"/>
    </source>
</evidence>
<keyword evidence="2" id="KW-0963">Cytoplasm</keyword>
<evidence type="ECO:0000259" key="6">
    <source>
        <dbReference type="Pfam" id="PF15259"/>
    </source>
</evidence>
<evidence type="ECO:0000256" key="4">
    <source>
        <dbReference type="ARBA" id="ARBA00023212"/>
    </source>
</evidence>
<protein>
    <recommendedName>
        <fullName evidence="6">G2 and S phase-expressed protein 1 N-terminal domain-containing protein</fullName>
    </recommendedName>
</protein>
<dbReference type="AlphaFoldDB" id="A0AA40HAD7"/>
<evidence type="ECO:0000313" key="7">
    <source>
        <dbReference type="EMBL" id="KAK1327625.1"/>
    </source>
</evidence>
<accession>A0AA40HAD7</accession>
<dbReference type="InterPro" id="IPR026657">
    <property type="entry name" value="DDA3/GTSE-1"/>
</dbReference>
<keyword evidence="3" id="KW-0597">Phosphoprotein</keyword>
<sequence>MLRRDFGNRSPQQPCPTASGFLCRRLSVEAWLGPAPPPQPPAWRQAGGAETEVPGKDDVLLLADEKFDFDLSLSSLSANEDDEVFFGPVGHKERCVAASLELGDPGPSPPRPPLPASESLFRWSPLAGEKFVEVYKEARLLALQIESSSRSAPALAGPGDAGSQGVERFIQESRLKMLLFEKENETKKSPSSLKRETYCLTDSPAGGPQLSGSQPPSGVGPARTQGPPRSSRPSLPVEPSPAHPPRLAGPQKKVVSRLPPPRAASVRGRSLHAAAEKPPKGKPASPSRMKTPDEKESHGDRPPDKARAARDATTLPASGSHLVQGKRSLPAPNKLGLKKTQPRPPGCAGGPARRPCAPGSVSGMSTSLCASPAAGRAGSSERPSASADRARPPPNPGQSGRAGAPAVRPALQGAAAAGRGSLLNSQTKAPPTPTSQFKVPTFPAGDIATPRSSGARRPQSCTSAGRVAHSTPARHPAAPAARTPASTTRASGLPTPARRRLSSLPLVTPHTVPRTLASPLCVSARRLPSEPRRTSAGRAAPGSGGSQAAAPGSDVSSDGSLSPAVPQALSFSPEKREAPVSESVATELALDAARPPEEAAPREAVLVDVPLDPHVTPSAGHPLGDPPLIDLGATPEAPVASGPGSRPLLDLLVNTPDTDRKTTAKPLPGVGQLMDLCSPLIQLSPEANKENVDSPLLKF</sequence>
<gene>
    <name evidence="7" type="ORF">QTO34_012914</name>
</gene>
<dbReference type="Proteomes" id="UP001177744">
    <property type="component" value="Unassembled WGS sequence"/>
</dbReference>
<reference evidence="7" key="1">
    <citation type="submission" date="2023-06" db="EMBL/GenBank/DDBJ databases">
        <title>Reference genome for the Northern bat (Eptesicus nilssonii), a most northern bat species.</title>
        <authorList>
            <person name="Laine V.N."/>
            <person name="Pulliainen A.T."/>
            <person name="Lilley T.M."/>
        </authorList>
    </citation>
    <scope>NUCLEOTIDE SEQUENCE</scope>
    <source>
        <strain evidence="7">BLF_Eptnil</strain>
        <tissue evidence="7">Kidney</tissue>
    </source>
</reference>
<comment type="subcellular location">
    <subcellularLocation>
        <location evidence="1">Cytoplasm</location>
        <location evidence="1">Cytoskeleton</location>
    </subcellularLocation>
</comment>
<feature type="compositionally biased region" description="Polar residues" evidence="5">
    <location>
        <begin position="422"/>
        <end position="438"/>
    </location>
</feature>
<dbReference type="PANTHER" id="PTHR21584">
    <property type="entry name" value="DIFFERENTIAL DISPLAY AND ACTIVATED BY P53 DDA3 /G2 S PHASE EXPRESSED 1"/>
    <property type="match status" value="1"/>
</dbReference>
<name>A0AA40HAD7_CNENI</name>
<dbReference type="PANTHER" id="PTHR21584:SF10">
    <property type="entry name" value="G2 AND S PHASE-EXPRESSED PROTEIN 1"/>
    <property type="match status" value="1"/>
</dbReference>
<comment type="caution">
    <text evidence="7">The sequence shown here is derived from an EMBL/GenBank/DDBJ whole genome shotgun (WGS) entry which is preliminary data.</text>
</comment>
<proteinExistence type="predicted"/>
<feature type="region of interest" description="Disordered" evidence="5">
    <location>
        <begin position="181"/>
        <end position="671"/>
    </location>
</feature>
<dbReference type="EMBL" id="JAULJE010000027">
    <property type="protein sequence ID" value="KAK1327625.1"/>
    <property type="molecule type" value="Genomic_DNA"/>
</dbReference>
<feature type="compositionally biased region" description="Basic and acidic residues" evidence="5">
    <location>
        <begin position="290"/>
        <end position="310"/>
    </location>
</feature>
<feature type="compositionally biased region" description="Low complexity" evidence="5">
    <location>
        <begin position="350"/>
        <end position="359"/>
    </location>
</feature>
<feature type="compositionally biased region" description="Low complexity" evidence="5">
    <location>
        <begin position="468"/>
        <end position="491"/>
    </location>
</feature>
<dbReference type="GO" id="GO:0008017">
    <property type="term" value="F:microtubule binding"/>
    <property type="evidence" value="ECO:0007669"/>
    <property type="project" value="TreeGrafter"/>
</dbReference>
<evidence type="ECO:0000256" key="3">
    <source>
        <dbReference type="ARBA" id="ARBA00022553"/>
    </source>
</evidence>
<feature type="domain" description="G2 and S phase-expressed protein 1 N-terminal" evidence="6">
    <location>
        <begin position="59"/>
        <end position="203"/>
    </location>
</feature>
<organism evidence="7 8">
    <name type="scientific">Cnephaeus nilssonii</name>
    <name type="common">Northern bat</name>
    <name type="synonym">Eptesicus nilssonii</name>
    <dbReference type="NCBI Taxonomy" id="3371016"/>
    <lineage>
        <taxon>Eukaryota</taxon>
        <taxon>Metazoa</taxon>
        <taxon>Chordata</taxon>
        <taxon>Craniata</taxon>
        <taxon>Vertebrata</taxon>
        <taxon>Euteleostomi</taxon>
        <taxon>Mammalia</taxon>
        <taxon>Eutheria</taxon>
        <taxon>Laurasiatheria</taxon>
        <taxon>Chiroptera</taxon>
        <taxon>Yangochiroptera</taxon>
        <taxon>Vespertilionidae</taxon>
        <taxon>Cnephaeus</taxon>
    </lineage>
</organism>
<dbReference type="InterPro" id="IPR032768">
    <property type="entry name" value="GTSE1_N"/>
</dbReference>
<feature type="compositionally biased region" description="Basic and acidic residues" evidence="5">
    <location>
        <begin position="181"/>
        <end position="197"/>
    </location>
</feature>
<evidence type="ECO:0000256" key="5">
    <source>
        <dbReference type="SAM" id="MobiDB-lite"/>
    </source>
</evidence>
<evidence type="ECO:0000313" key="8">
    <source>
        <dbReference type="Proteomes" id="UP001177744"/>
    </source>
</evidence>
<dbReference type="GO" id="GO:0005881">
    <property type="term" value="C:cytoplasmic microtubule"/>
    <property type="evidence" value="ECO:0007669"/>
    <property type="project" value="TreeGrafter"/>
</dbReference>
<keyword evidence="8" id="KW-1185">Reference proteome</keyword>